<dbReference type="AlphaFoldDB" id="A0A4Q5J2I5"/>
<protein>
    <submittedName>
        <fullName evidence="2">Uncharacterized protein</fullName>
    </submittedName>
</protein>
<keyword evidence="3" id="KW-1185">Reference proteome</keyword>
<evidence type="ECO:0000313" key="2">
    <source>
        <dbReference type="EMBL" id="RYU11858.1"/>
    </source>
</evidence>
<dbReference type="RefSeq" id="WP_129987446.1">
    <property type="nucleotide sequence ID" value="NZ_SDPU01000022.1"/>
</dbReference>
<dbReference type="Proteomes" id="UP000291189">
    <property type="component" value="Unassembled WGS sequence"/>
</dbReference>
<proteinExistence type="predicted"/>
<dbReference type="EMBL" id="SDPU01000022">
    <property type="protein sequence ID" value="RYU11858.1"/>
    <property type="molecule type" value="Genomic_DNA"/>
</dbReference>
<gene>
    <name evidence="2" type="ORF">ETU37_11380</name>
</gene>
<accession>A0A4Q5J2I5</accession>
<feature type="signal peptide" evidence="1">
    <location>
        <begin position="1"/>
        <end position="24"/>
    </location>
</feature>
<feature type="chain" id="PRO_5020743077" evidence="1">
    <location>
        <begin position="25"/>
        <end position="170"/>
    </location>
</feature>
<evidence type="ECO:0000256" key="1">
    <source>
        <dbReference type="SAM" id="SignalP"/>
    </source>
</evidence>
<keyword evidence="1" id="KW-0732">Signal</keyword>
<evidence type="ECO:0000313" key="3">
    <source>
        <dbReference type="Proteomes" id="UP000291189"/>
    </source>
</evidence>
<sequence>MRKVLVTLLALSALLSPVAGTATAAQPGVVRYDGRGVQVWRHGGDLAKLDETTAGFRRFVAHRLDVLWRQAGARPRCAHSTLVQVKVYDARRYARIGNTGNFAHAGDPASCSGGGYTSIAARWNGRWREVIAGQEAFQCADLRHFAVPVTVADRYCYDESGELVVYRPAG</sequence>
<name>A0A4Q5J2I5_9ACTN</name>
<dbReference type="OrthoDB" id="3782746at2"/>
<reference evidence="2 3" key="1">
    <citation type="submission" date="2019-01" db="EMBL/GenBank/DDBJ databases">
        <title>Nocardioides guangzhouensis sp. nov., an actinobacterium isolated from soil.</title>
        <authorList>
            <person name="Fu Y."/>
            <person name="Cai Y."/>
            <person name="Lin Z."/>
            <person name="Chen P."/>
        </authorList>
    </citation>
    <scope>NUCLEOTIDE SEQUENCE [LARGE SCALE GENOMIC DNA]</scope>
    <source>
        <strain evidence="2 3">NBRC 105384</strain>
    </source>
</reference>
<comment type="caution">
    <text evidence="2">The sequence shown here is derived from an EMBL/GenBank/DDBJ whole genome shotgun (WGS) entry which is preliminary data.</text>
</comment>
<organism evidence="2 3">
    <name type="scientific">Nocardioides iriomotensis</name>
    <dbReference type="NCBI Taxonomy" id="715784"/>
    <lineage>
        <taxon>Bacteria</taxon>
        <taxon>Bacillati</taxon>
        <taxon>Actinomycetota</taxon>
        <taxon>Actinomycetes</taxon>
        <taxon>Propionibacteriales</taxon>
        <taxon>Nocardioidaceae</taxon>
        <taxon>Nocardioides</taxon>
    </lineage>
</organism>